<dbReference type="Gene3D" id="2.120.10.70">
    <property type="entry name" value="Fucose-specific lectin"/>
    <property type="match status" value="1"/>
</dbReference>
<dbReference type="EMBL" id="CP021744">
    <property type="protein sequence ID" value="ARZ65695.1"/>
    <property type="molecule type" value="Genomic_DNA"/>
</dbReference>
<name>A0A1Z2KUG2_9ACTN</name>
<evidence type="ECO:0000313" key="1">
    <source>
        <dbReference type="EMBL" id="ARZ65695.1"/>
    </source>
</evidence>
<proteinExistence type="predicted"/>
<dbReference type="AlphaFoldDB" id="A0A1Z2KUG2"/>
<organism evidence="1 2">
    <name type="scientific">Streptomyces albireticuli</name>
    <dbReference type="NCBI Taxonomy" id="1940"/>
    <lineage>
        <taxon>Bacteria</taxon>
        <taxon>Bacillati</taxon>
        <taxon>Actinomycetota</taxon>
        <taxon>Actinomycetes</taxon>
        <taxon>Kitasatosporales</taxon>
        <taxon>Streptomycetaceae</taxon>
        <taxon>Streptomyces</taxon>
    </lineage>
</organism>
<dbReference type="KEGG" id="salj:SMD11_0027"/>
<dbReference type="Proteomes" id="UP000195755">
    <property type="component" value="Chromosome"/>
</dbReference>
<protein>
    <recommendedName>
        <fullName evidence="3">Sialidase domain-containing protein</fullName>
    </recommendedName>
</protein>
<sequence>MELTDLEARLLAPLGHMFSEEELREVGRVFTEESSVRHAPQVFPQTLVARPLAEGYSTADLVKDLPQMEDVSAQPNINVVDIGAGEGEENLGGEEFGRAVEAAGYGITLVTSSAPAGQQPSGALHARILMDKFHCVDATNGEPGRDEIYWAMSSGADGGDKHAQRTGEYGATSTGDWHTFRAHERTLFDGAVTTSVGCHIACWEADDSTSGFYNEMDRKLRIISEELWQFAAFIEPFPPGQFESTAEWIKLGALIAGLIADLIAWLRNDDDFIQEHTLVFDRTALTLLATRPDKTRTLDFVGDGGIFRLYLKWGGATPGHTINIFSGGKGVWTPPVPAWPGSATPSAPALAMHDAKMYCAVRGFNDRIFISRRDNASWTRFTEVSWGQATGYAPALCSFDGKLYLAHTGKDGYAYVSASTGGTTWSQPVRVAAAGTTGPALTVRSNALHYAFSRGSQMLITFSGDGTAWHPPAAVTGLGALATGHAPALATLDNKLYLAYRDSGGRVGVTMNDATRWNTPAYLRGRTLDAPALAVRGNQLLCAIRGCDSNIYYAHFDGTSWTDYYQAPTVVSLSGPAITAPNPDDLYFAYRSATL</sequence>
<gene>
    <name evidence="1" type="ORF">SMD11_0027</name>
</gene>
<reference evidence="1 2" key="1">
    <citation type="submission" date="2017-06" db="EMBL/GenBank/DDBJ databases">
        <title>Streptomyces albireticuli Genome sequencing and assembly.</title>
        <authorList>
            <person name="Wang Y."/>
            <person name="Du B."/>
            <person name="Ding Y."/>
            <person name="Liu H."/>
            <person name="Hou Q."/>
            <person name="Liu K."/>
            <person name="Yao L."/>
            <person name="Wang C."/>
        </authorList>
    </citation>
    <scope>NUCLEOTIDE SEQUENCE [LARGE SCALE GENOMIC DNA]</scope>
    <source>
        <strain evidence="1 2">MDJK11</strain>
    </source>
</reference>
<dbReference type="SUPFAM" id="SSF89372">
    <property type="entry name" value="Fucose-specific lectin"/>
    <property type="match status" value="2"/>
</dbReference>
<evidence type="ECO:0008006" key="3">
    <source>
        <dbReference type="Google" id="ProtNLM"/>
    </source>
</evidence>
<evidence type="ECO:0000313" key="2">
    <source>
        <dbReference type="Proteomes" id="UP000195755"/>
    </source>
</evidence>
<accession>A0A1Z2KUG2</accession>